<gene>
    <name evidence="2" type="ORF">OKIOD_LOCUS3917</name>
</gene>
<name>A0ABN7S4I7_OIKDI</name>
<evidence type="ECO:0000256" key="1">
    <source>
        <dbReference type="SAM" id="MobiDB-lite"/>
    </source>
</evidence>
<feature type="compositionally biased region" description="Polar residues" evidence="1">
    <location>
        <begin position="49"/>
        <end position="64"/>
    </location>
</feature>
<protein>
    <submittedName>
        <fullName evidence="2">Oidioi.mRNA.OKI2018_I69.PAR.g12359.t1.cds</fullName>
    </submittedName>
</protein>
<proteinExistence type="predicted"/>
<evidence type="ECO:0000313" key="2">
    <source>
        <dbReference type="EMBL" id="CAG5089815.1"/>
    </source>
</evidence>
<accession>A0ABN7S4I7</accession>
<keyword evidence="3" id="KW-1185">Reference proteome</keyword>
<dbReference type="Proteomes" id="UP001158576">
    <property type="component" value="Chromosome PAR"/>
</dbReference>
<reference evidence="2 3" key="1">
    <citation type="submission" date="2021-04" db="EMBL/GenBank/DDBJ databases">
        <authorList>
            <person name="Bliznina A."/>
        </authorList>
    </citation>
    <scope>NUCLEOTIDE SEQUENCE [LARGE SCALE GENOMIC DNA]</scope>
</reference>
<feature type="region of interest" description="Disordered" evidence="1">
    <location>
        <begin position="32"/>
        <end position="64"/>
    </location>
</feature>
<evidence type="ECO:0000313" key="3">
    <source>
        <dbReference type="Proteomes" id="UP001158576"/>
    </source>
</evidence>
<organism evidence="2 3">
    <name type="scientific">Oikopleura dioica</name>
    <name type="common">Tunicate</name>
    <dbReference type="NCBI Taxonomy" id="34765"/>
    <lineage>
        <taxon>Eukaryota</taxon>
        <taxon>Metazoa</taxon>
        <taxon>Chordata</taxon>
        <taxon>Tunicata</taxon>
        <taxon>Appendicularia</taxon>
        <taxon>Copelata</taxon>
        <taxon>Oikopleuridae</taxon>
        <taxon>Oikopleura</taxon>
    </lineage>
</organism>
<sequence>MGFVTAHAETQSFAHQAGWLHDKHDLTKSRTLALPSQSVPKQGQAPKVSENTESATNYNGPSPNHIANNLWGPVRPIKWFMGHIDVTGRSMFKSMDHQGQYFGSLTPGASLRFANGHTEHPSGASRCWKERFALMMCSREMSSERATNGPCAKEAYFFERCQTYKSDTDMHRNAKIIYADEYFGDLTNQYNSQAFENNFGWNKFGFSGQKGGIPHPDNLSFGHV</sequence>
<dbReference type="EMBL" id="OU015568">
    <property type="protein sequence ID" value="CAG5089815.1"/>
    <property type="molecule type" value="Genomic_DNA"/>
</dbReference>